<dbReference type="EMBL" id="DXGD01000164">
    <property type="protein sequence ID" value="HIW99387.1"/>
    <property type="molecule type" value="Genomic_DNA"/>
</dbReference>
<evidence type="ECO:0000313" key="9">
    <source>
        <dbReference type="EMBL" id="HIW99387.1"/>
    </source>
</evidence>
<dbReference type="PRINTS" id="PR00411">
    <property type="entry name" value="PNDRDTASEI"/>
</dbReference>
<reference evidence="9" key="2">
    <citation type="submission" date="2021-04" db="EMBL/GenBank/DDBJ databases">
        <authorList>
            <person name="Gilroy R."/>
        </authorList>
    </citation>
    <scope>NUCLEOTIDE SEQUENCE</scope>
    <source>
        <strain evidence="9">ChiHejej3B27-3195</strain>
    </source>
</reference>
<protein>
    <submittedName>
        <fullName evidence="9">NAD(P)/FAD-dependent oxidoreductase</fullName>
    </submittedName>
</protein>
<keyword evidence="2" id="KW-0285">Flavoprotein</keyword>
<evidence type="ECO:0000256" key="3">
    <source>
        <dbReference type="ARBA" id="ARBA00022827"/>
    </source>
</evidence>
<dbReference type="InterPro" id="IPR036188">
    <property type="entry name" value="FAD/NAD-bd_sf"/>
</dbReference>
<dbReference type="Gene3D" id="3.30.390.30">
    <property type="match status" value="1"/>
</dbReference>
<evidence type="ECO:0000259" key="7">
    <source>
        <dbReference type="Pfam" id="PF02852"/>
    </source>
</evidence>
<dbReference type="AlphaFoldDB" id="A0A9D1S1L7"/>
<keyword evidence="3 4" id="KW-0274">FAD</keyword>
<evidence type="ECO:0000256" key="1">
    <source>
        <dbReference type="ARBA" id="ARBA00007532"/>
    </source>
</evidence>
<dbReference type="PRINTS" id="PR00368">
    <property type="entry name" value="FADPNR"/>
</dbReference>
<dbReference type="Pfam" id="PF02852">
    <property type="entry name" value="Pyr_redox_dim"/>
    <property type="match status" value="1"/>
</dbReference>
<comment type="caution">
    <text evidence="9">The sequence shown here is derived from an EMBL/GenBank/DDBJ whole genome shotgun (WGS) entry which is preliminary data.</text>
</comment>
<dbReference type="SUPFAM" id="SSF55424">
    <property type="entry name" value="FAD/NAD-linked reductases, dimerisation (C-terminal) domain"/>
    <property type="match status" value="1"/>
</dbReference>
<feature type="binding site" evidence="4">
    <location>
        <position position="301"/>
    </location>
    <ligand>
        <name>NAD(+)</name>
        <dbReference type="ChEBI" id="CHEBI:57540"/>
    </ligand>
</feature>
<feature type="domain" description="FAD/NAD(P)-binding" evidence="8">
    <location>
        <begin position="33"/>
        <end position="339"/>
    </location>
</feature>
<feature type="disulfide bond" description="Redox-active" evidence="5">
    <location>
        <begin position="70"/>
        <end position="75"/>
    </location>
</feature>
<dbReference type="InterPro" id="IPR004099">
    <property type="entry name" value="Pyr_nucl-diS_OxRdtase_dimer"/>
</dbReference>
<name>A0A9D1S1L7_9MICC</name>
<feature type="binding site" evidence="4">
    <location>
        <position position="79"/>
    </location>
    <ligand>
        <name>FAD</name>
        <dbReference type="ChEBI" id="CHEBI:57692"/>
    </ligand>
</feature>
<comment type="cofactor">
    <cofactor evidence="4">
        <name>FAD</name>
        <dbReference type="ChEBI" id="CHEBI:57692"/>
    </cofactor>
    <text evidence="4">Binds 1 FAD per subunit.</text>
</comment>
<dbReference type="Proteomes" id="UP000824151">
    <property type="component" value="Unassembled WGS sequence"/>
</dbReference>
<keyword evidence="4" id="KW-0520">NAD</keyword>
<dbReference type="Gene3D" id="3.50.50.60">
    <property type="entry name" value="FAD/NAD(P)-binding domain"/>
    <property type="match status" value="2"/>
</dbReference>
<reference evidence="9" key="1">
    <citation type="journal article" date="2021" name="PeerJ">
        <title>Extensive microbial diversity within the chicken gut microbiome revealed by metagenomics and culture.</title>
        <authorList>
            <person name="Gilroy R."/>
            <person name="Ravi A."/>
            <person name="Getino M."/>
            <person name="Pursley I."/>
            <person name="Horton D.L."/>
            <person name="Alikhan N.F."/>
            <person name="Baker D."/>
            <person name="Gharbi K."/>
            <person name="Hall N."/>
            <person name="Watson M."/>
            <person name="Adriaenssens E.M."/>
            <person name="Foster-Nyarko E."/>
            <person name="Jarju S."/>
            <person name="Secka A."/>
            <person name="Antonio M."/>
            <person name="Oren A."/>
            <person name="Chaudhuri R.R."/>
            <person name="La Ragione R."/>
            <person name="Hildebrand F."/>
            <person name="Pallen M.J."/>
        </authorList>
    </citation>
    <scope>NUCLEOTIDE SEQUENCE</scope>
    <source>
        <strain evidence="9">ChiHejej3B27-3195</strain>
    </source>
</reference>
<evidence type="ECO:0000256" key="6">
    <source>
        <dbReference type="SAM" id="MobiDB-lite"/>
    </source>
</evidence>
<dbReference type="InterPro" id="IPR023753">
    <property type="entry name" value="FAD/NAD-binding_dom"/>
</dbReference>
<feature type="region of interest" description="Disordered" evidence="6">
    <location>
        <begin position="1"/>
        <end position="27"/>
    </location>
</feature>
<evidence type="ECO:0000256" key="4">
    <source>
        <dbReference type="PIRSR" id="PIRSR000350-3"/>
    </source>
</evidence>
<accession>A0A9D1S1L7</accession>
<sequence>MSAHRDHPAALNPEPHPADAGSQARHDADDAVDVVVIGAGPAGEVAAQYVKENSAFSVMIVERELLGGECSYYACIPSKALLTPISLAHQSEDLSGVTPAGVDRQALLRRRDEWVGNYDDSSQYSWAEGAGLQVVRGEARLIGERRVQVGERTVGERTVEARRAVVLATGSEAVIPAALQPANPWTSRDATGVREVPERLLIVGGGVVACEAATWLASLGASVTMLVRGKSLLGGMEPMAQDAVLKGLRGLGVTVELGTEVQSVDRPHVGDAQLGVPHGGEVTVHTSQGRRSADELLVATGRRPRLEGVGLDSVGLSARPGSWEGNRPLPWLYVLGDASGEAPLTHWGKYRARCIGEEIAGLPTASAEPPVPQAVFTEPHVAAVGLTEEAAQAAGHSVVVSEVGAAAAGVALSQDTPPDAARLVVDADSGQLLGATFVGQSLTEVVHSATVAITGKVPVSQLRHAVASFPTASEIWLNLLEQLPASVRFPNA</sequence>
<dbReference type="PIRSF" id="PIRSF000350">
    <property type="entry name" value="Mercury_reductase_MerA"/>
    <property type="match status" value="1"/>
</dbReference>
<proteinExistence type="inferred from homology"/>
<evidence type="ECO:0000313" key="10">
    <source>
        <dbReference type="Proteomes" id="UP000824151"/>
    </source>
</evidence>
<feature type="binding site" evidence="4">
    <location>
        <position position="337"/>
    </location>
    <ligand>
        <name>FAD</name>
        <dbReference type="ChEBI" id="CHEBI:57692"/>
    </ligand>
</feature>
<comment type="similarity">
    <text evidence="1">Belongs to the class-I pyridine nucleotide-disulfide oxidoreductase family.</text>
</comment>
<feature type="binding site" evidence="4">
    <location>
        <begin position="169"/>
        <end position="171"/>
    </location>
    <ligand>
        <name>FAD</name>
        <dbReference type="ChEBI" id="CHEBI:57692"/>
    </ligand>
</feature>
<feature type="domain" description="Pyridine nucleotide-disulphide oxidoreductase dimerisation" evidence="7">
    <location>
        <begin position="371"/>
        <end position="476"/>
    </location>
</feature>
<dbReference type="InterPro" id="IPR016156">
    <property type="entry name" value="FAD/NAD-linked_Rdtase_dimer_sf"/>
</dbReference>
<dbReference type="Pfam" id="PF07992">
    <property type="entry name" value="Pyr_redox_2"/>
    <property type="match status" value="1"/>
</dbReference>
<gene>
    <name evidence="9" type="ORF">H9871_04520</name>
</gene>
<dbReference type="GO" id="GO:0016491">
    <property type="term" value="F:oxidoreductase activity"/>
    <property type="evidence" value="ECO:0007669"/>
    <property type="project" value="InterPro"/>
</dbReference>
<dbReference type="InterPro" id="IPR001100">
    <property type="entry name" value="Pyr_nuc-diS_OxRdtase"/>
</dbReference>
<dbReference type="GO" id="GO:0000166">
    <property type="term" value="F:nucleotide binding"/>
    <property type="evidence" value="ECO:0007669"/>
    <property type="project" value="UniProtKB-KW"/>
</dbReference>
<evidence type="ECO:0000259" key="8">
    <source>
        <dbReference type="Pfam" id="PF07992"/>
    </source>
</evidence>
<organism evidence="9 10">
    <name type="scientific">Candidatus Nesterenkonia stercoripullorum</name>
    <dbReference type="NCBI Taxonomy" id="2838701"/>
    <lineage>
        <taxon>Bacteria</taxon>
        <taxon>Bacillati</taxon>
        <taxon>Actinomycetota</taxon>
        <taxon>Actinomycetes</taxon>
        <taxon>Micrococcales</taxon>
        <taxon>Micrococcaceae</taxon>
        <taxon>Nesterenkonia</taxon>
    </lineage>
</organism>
<evidence type="ECO:0000256" key="2">
    <source>
        <dbReference type="ARBA" id="ARBA00022630"/>
    </source>
</evidence>
<dbReference type="SUPFAM" id="SSF51905">
    <property type="entry name" value="FAD/NAD(P)-binding domain"/>
    <property type="match status" value="1"/>
</dbReference>
<dbReference type="PANTHER" id="PTHR43014">
    <property type="entry name" value="MERCURIC REDUCTASE"/>
    <property type="match status" value="1"/>
</dbReference>
<evidence type="ECO:0000256" key="5">
    <source>
        <dbReference type="PIRSR" id="PIRSR000350-4"/>
    </source>
</evidence>
<feature type="binding site" evidence="4">
    <location>
        <begin position="204"/>
        <end position="211"/>
    </location>
    <ligand>
        <name>NAD(+)</name>
        <dbReference type="ChEBI" id="CHEBI:57540"/>
    </ligand>
</feature>
<keyword evidence="4" id="KW-0547">Nucleotide-binding</keyword>